<dbReference type="InterPro" id="IPR037138">
    <property type="entry name" value="His_deacetylse_dom_sf"/>
</dbReference>
<organism evidence="2">
    <name type="scientific">marine sediment metagenome</name>
    <dbReference type="NCBI Taxonomy" id="412755"/>
    <lineage>
        <taxon>unclassified sequences</taxon>
        <taxon>metagenomes</taxon>
        <taxon>ecological metagenomes</taxon>
    </lineage>
</organism>
<protein>
    <recommendedName>
        <fullName evidence="1">Histone deacetylase domain-containing protein</fullName>
    </recommendedName>
</protein>
<dbReference type="EMBL" id="BARS01011014">
    <property type="protein sequence ID" value="GAF98999.1"/>
    <property type="molecule type" value="Genomic_DNA"/>
</dbReference>
<accession>X0U0J0</accession>
<comment type="caution">
    <text evidence="2">The sequence shown here is derived from an EMBL/GenBank/DDBJ whole genome shotgun (WGS) entry which is preliminary data.</text>
</comment>
<proteinExistence type="predicted"/>
<sequence length="109" mass="11811">MKIVYHPEYEQVYSSDPAAAAGRMESILKVVSPHYEVVAAEPAAHDDVSLVHSDEHIEYIQRHGLTYEIALLAAGGAIRAAELAIGGEPAFGLIRPPGHHASQNHCWGF</sequence>
<dbReference type="Gene3D" id="3.40.800.20">
    <property type="entry name" value="Histone deacetylase domain"/>
    <property type="match status" value="1"/>
</dbReference>
<gene>
    <name evidence="2" type="ORF">S01H1_20195</name>
</gene>
<feature type="non-terminal residue" evidence="2">
    <location>
        <position position="109"/>
    </location>
</feature>
<dbReference type="Pfam" id="PF00850">
    <property type="entry name" value="Hist_deacetyl"/>
    <property type="match status" value="1"/>
</dbReference>
<evidence type="ECO:0000259" key="1">
    <source>
        <dbReference type="Pfam" id="PF00850"/>
    </source>
</evidence>
<evidence type="ECO:0000313" key="2">
    <source>
        <dbReference type="EMBL" id="GAF98999.1"/>
    </source>
</evidence>
<name>X0U0J0_9ZZZZ</name>
<feature type="domain" description="Histone deacetylase" evidence="1">
    <location>
        <begin position="66"/>
        <end position="109"/>
    </location>
</feature>
<dbReference type="InterPro" id="IPR023801">
    <property type="entry name" value="His_deacetylse_dom"/>
</dbReference>
<reference evidence="2" key="1">
    <citation type="journal article" date="2014" name="Front. Microbiol.">
        <title>High frequency of phylogenetically diverse reductive dehalogenase-homologous genes in deep subseafloor sedimentary metagenomes.</title>
        <authorList>
            <person name="Kawai M."/>
            <person name="Futagami T."/>
            <person name="Toyoda A."/>
            <person name="Takaki Y."/>
            <person name="Nishi S."/>
            <person name="Hori S."/>
            <person name="Arai W."/>
            <person name="Tsubouchi T."/>
            <person name="Morono Y."/>
            <person name="Uchiyama I."/>
            <person name="Ito T."/>
            <person name="Fujiyama A."/>
            <person name="Inagaki F."/>
            <person name="Takami H."/>
        </authorList>
    </citation>
    <scope>NUCLEOTIDE SEQUENCE</scope>
    <source>
        <strain evidence="2">Expedition CK06-06</strain>
    </source>
</reference>
<dbReference type="InterPro" id="IPR023696">
    <property type="entry name" value="Ureohydrolase_dom_sf"/>
</dbReference>
<dbReference type="SUPFAM" id="SSF52768">
    <property type="entry name" value="Arginase/deacetylase"/>
    <property type="match status" value="1"/>
</dbReference>
<dbReference type="AlphaFoldDB" id="X0U0J0"/>